<evidence type="ECO:0000313" key="7">
    <source>
        <dbReference type="EMBL" id="VYU49247.1"/>
    </source>
</evidence>
<evidence type="ECO:0000256" key="3">
    <source>
        <dbReference type="ARBA" id="ARBA00022989"/>
    </source>
</evidence>
<feature type="transmembrane region" description="Helical" evidence="5">
    <location>
        <begin position="20"/>
        <end position="36"/>
    </location>
</feature>
<organism evidence="7">
    <name type="scientific">Phytobacter massiliensis</name>
    <dbReference type="NCBI Taxonomy" id="1485952"/>
    <lineage>
        <taxon>Bacteria</taxon>
        <taxon>Pseudomonadati</taxon>
        <taxon>Pseudomonadota</taxon>
        <taxon>Gammaproteobacteria</taxon>
        <taxon>Enterobacterales</taxon>
        <taxon>Enterobacteriaceae</taxon>
        <taxon>Phytobacter</taxon>
    </lineage>
</organism>
<dbReference type="EMBL" id="CACRTZ010000029">
    <property type="protein sequence ID" value="VYU49247.1"/>
    <property type="molecule type" value="Genomic_DNA"/>
</dbReference>
<keyword evidence="4 5" id="KW-0472">Membrane</keyword>
<dbReference type="OrthoDB" id="3701077at2"/>
<evidence type="ECO:0000256" key="1">
    <source>
        <dbReference type="ARBA" id="ARBA00004127"/>
    </source>
</evidence>
<evidence type="ECO:0000256" key="5">
    <source>
        <dbReference type="SAM" id="Phobius"/>
    </source>
</evidence>
<comment type="subcellular location">
    <subcellularLocation>
        <location evidence="1">Endomembrane system</location>
        <topology evidence="1">Multi-pass membrane protein</topology>
    </subcellularLocation>
</comment>
<name>A0A6N3FAY4_9ENTR</name>
<dbReference type="RefSeq" id="WP_044181230.1">
    <property type="nucleotide sequence ID" value="NZ_CABKSF010000003.1"/>
</dbReference>
<reference evidence="7" key="1">
    <citation type="submission" date="2019-11" db="EMBL/GenBank/DDBJ databases">
        <authorList>
            <person name="Feng L."/>
        </authorList>
    </citation>
    <scope>NUCLEOTIDE SEQUENCE</scope>
    <source>
        <strain evidence="7">EMassiliensisLFYP7</strain>
    </source>
</reference>
<keyword evidence="2 5" id="KW-0812">Transmembrane</keyword>
<evidence type="ECO:0000259" key="6">
    <source>
        <dbReference type="Pfam" id="PF02656"/>
    </source>
</evidence>
<dbReference type="GO" id="GO:0012505">
    <property type="term" value="C:endomembrane system"/>
    <property type="evidence" value="ECO:0007669"/>
    <property type="project" value="UniProtKB-SubCell"/>
</dbReference>
<feature type="domain" description="DUF202" evidence="6">
    <location>
        <begin position="5"/>
        <end position="63"/>
    </location>
</feature>
<dbReference type="AlphaFoldDB" id="A0A6N3FAY4"/>
<feature type="transmembrane region" description="Helical" evidence="5">
    <location>
        <begin position="65"/>
        <end position="83"/>
    </location>
</feature>
<evidence type="ECO:0000256" key="2">
    <source>
        <dbReference type="ARBA" id="ARBA00022692"/>
    </source>
</evidence>
<protein>
    <recommendedName>
        <fullName evidence="6">DUF202 domain-containing protein</fullName>
    </recommendedName>
</protein>
<dbReference type="Pfam" id="PF02656">
    <property type="entry name" value="DUF202"/>
    <property type="match status" value="1"/>
</dbReference>
<dbReference type="InterPro" id="IPR003807">
    <property type="entry name" value="DUF202"/>
</dbReference>
<feature type="transmembrane region" description="Helical" evidence="5">
    <location>
        <begin position="43"/>
        <end position="59"/>
    </location>
</feature>
<accession>A0A6N3FAY4</accession>
<gene>
    <name evidence="7" type="ORF">EMLFYP7_02578</name>
</gene>
<sequence length="84" mass="9156">MTERDPGLQPERTQLAWNRTAFSAAIVGCLCLRGWIYQQNAGYGAAFLLVLIATAAVVAQRKRAVAIPLVLTGVCLAVHFLRLM</sequence>
<keyword evidence="3 5" id="KW-1133">Transmembrane helix</keyword>
<evidence type="ECO:0000256" key="4">
    <source>
        <dbReference type="ARBA" id="ARBA00023136"/>
    </source>
</evidence>
<proteinExistence type="predicted"/>